<dbReference type="Pfam" id="PF00072">
    <property type="entry name" value="Response_reg"/>
    <property type="match status" value="2"/>
</dbReference>
<dbReference type="PROSITE" id="PS50109">
    <property type="entry name" value="HIS_KIN"/>
    <property type="match status" value="1"/>
</dbReference>
<dbReference type="InterPro" id="IPR036890">
    <property type="entry name" value="HATPase_C_sf"/>
</dbReference>
<dbReference type="RefSeq" id="WP_021718656.1">
    <property type="nucleotide sequence ID" value="NZ_FR885245.1"/>
</dbReference>
<keyword evidence="5" id="KW-0418">Kinase</keyword>
<dbReference type="SMART" id="SM00387">
    <property type="entry name" value="HATPase_c"/>
    <property type="match status" value="1"/>
</dbReference>
<keyword evidence="6" id="KW-0902">Two-component regulatory system</keyword>
<dbReference type="eggNOG" id="COG0642">
    <property type="taxonomic scope" value="Bacteria"/>
</dbReference>
<dbReference type="PROSITE" id="PS50110">
    <property type="entry name" value="RESPONSE_REGULATORY"/>
    <property type="match status" value="2"/>
</dbReference>
<evidence type="ECO:0000256" key="3">
    <source>
        <dbReference type="ARBA" id="ARBA00012438"/>
    </source>
</evidence>
<dbReference type="InterPro" id="IPR003594">
    <property type="entry name" value="HATPase_dom"/>
</dbReference>
<dbReference type="EMBL" id="CBDS010000099">
    <property type="protein sequence ID" value="CDB46743.1"/>
    <property type="molecule type" value="Genomic_DNA"/>
</dbReference>
<keyword evidence="9" id="KW-0175">Coiled coil</keyword>
<sequence>MDFFKKNKLIVSVVAICILMLGYVVWTTLVILNINRQLDYVAGHPYKAMSEVNKIQGIVSQTTAYLPILFSDSENNLAEIKNNLKAAQRKNEKSLTILKEIYLGNPHDLIVLETALNDLERILLKSAELFENDRNGDIEHGSVKEHFTAEIEPLKIQTEQAIKTVMASADRRVLLIKEDTDVRAERAIIYAIFSGFLIVFLMLCTLRNEFQKNRKLMQHQLVLQDALNSAKKANDAKRAFLARMSHEIRTPMNAIIGMTTIAFNYLDDRKRLTDCLSKITFSSKHLLMLINDVLDMSKIEDGKLNVSYEVFDLKKIMESLSDIHYPQAVAKGLSFEMVINGFDDEMLVGDPLRVNQILINLLSNAIKFTPQGGSIKLEIRKLRCQGDRLWLRFIVKDSGVGMKQSFLEHLYEPFEQANNSVAKKYGGTGLGMAITKNLVSLMDGTINVQSKEGEGTSFSVDLPFGLTEKAKAADPALDALKVLVVDDDRDCCEHASFLLQKMGVYVDWVLNGFEAVGKVKVALESGAGCYDVCFIDWCMPDLNGIETARRIREYTGPDALIIIISAYDWSEIEQQAREAGVNAFIAKPLFDSTLYNTLLTVAQKGKLSDDGGKETLKYDFAGKKILLAEDNELNAEIAIELLKLAGLHVTHVENGQEAVEMFLQSAPGEFLLILMDIQMPLLNGYDAARKIRTSKHTAAASIPIIAMTANAFRDDVQTAIDAGMNGHIAKPIDVDALYKMIAKYM</sequence>
<dbReference type="InterPro" id="IPR011006">
    <property type="entry name" value="CheY-like_superfamily"/>
</dbReference>
<comment type="caution">
    <text evidence="13">The sequence shown here is derived from an EMBL/GenBank/DDBJ whole genome shotgun (WGS) entry which is preliminary data.</text>
</comment>
<protein>
    <recommendedName>
        <fullName evidence="7">Circadian input-output histidine kinase CikA</fullName>
        <ecNumber evidence="3">2.7.13.3</ecNumber>
    </recommendedName>
</protein>
<evidence type="ECO:0000256" key="6">
    <source>
        <dbReference type="ARBA" id="ARBA00023012"/>
    </source>
</evidence>
<dbReference type="eggNOG" id="COG2205">
    <property type="taxonomic scope" value="Bacteria"/>
</dbReference>
<dbReference type="Pfam" id="PF00512">
    <property type="entry name" value="HisKA"/>
    <property type="match status" value="1"/>
</dbReference>
<comment type="catalytic activity">
    <reaction evidence="1">
        <text>ATP + protein L-histidine = ADP + protein N-phospho-L-histidine.</text>
        <dbReference type="EC" id="2.7.13.3"/>
    </reaction>
</comment>
<dbReference type="STRING" id="1262914.BN533_01756"/>
<feature type="coiled-coil region" evidence="9">
    <location>
        <begin position="70"/>
        <end position="97"/>
    </location>
</feature>
<evidence type="ECO:0000256" key="2">
    <source>
        <dbReference type="ARBA" id="ARBA00006402"/>
    </source>
</evidence>
<dbReference type="CDD" id="cd00082">
    <property type="entry name" value="HisKA"/>
    <property type="match status" value="1"/>
</dbReference>
<dbReference type="InterPro" id="IPR004358">
    <property type="entry name" value="Sig_transdc_His_kin-like_C"/>
</dbReference>
<dbReference type="PANTHER" id="PTHR45339">
    <property type="entry name" value="HYBRID SIGNAL TRANSDUCTION HISTIDINE KINASE J"/>
    <property type="match status" value="1"/>
</dbReference>
<keyword evidence="4 8" id="KW-0597">Phosphoprotein</keyword>
<evidence type="ECO:0000313" key="13">
    <source>
        <dbReference type="EMBL" id="CDB46743.1"/>
    </source>
</evidence>
<reference evidence="13" key="1">
    <citation type="submission" date="2012-11" db="EMBL/GenBank/DDBJ databases">
        <title>Dependencies among metagenomic species, viruses, plasmids and units of genetic variation.</title>
        <authorList>
            <person name="Nielsen H.B."/>
            <person name="Almeida M."/>
            <person name="Juncker A.S."/>
            <person name="Rasmussen S."/>
            <person name="Li J."/>
            <person name="Sunagawa S."/>
            <person name="Plichta D."/>
            <person name="Gautier L."/>
            <person name="Le Chatelier E."/>
            <person name="Peletier E."/>
            <person name="Bonde I."/>
            <person name="Nielsen T."/>
            <person name="Manichanh C."/>
            <person name="Arumugam M."/>
            <person name="Batto J."/>
            <person name="Santos M.B.Q.D."/>
            <person name="Blom N."/>
            <person name="Borruel N."/>
            <person name="Burgdorf K.S."/>
            <person name="Boumezbeur F."/>
            <person name="Casellas F."/>
            <person name="Dore J."/>
            <person name="Guarner F."/>
            <person name="Hansen T."/>
            <person name="Hildebrand F."/>
            <person name="Kaas R.S."/>
            <person name="Kennedy S."/>
            <person name="Kristiansen K."/>
            <person name="Kultima J.R."/>
            <person name="Leonard P."/>
            <person name="Levenez F."/>
            <person name="Lund O."/>
            <person name="Moumen B."/>
            <person name="Le Paslier D."/>
            <person name="Pons N."/>
            <person name="Pedersen O."/>
            <person name="Prifti E."/>
            <person name="Qin J."/>
            <person name="Raes J."/>
            <person name="Tap J."/>
            <person name="Tims S."/>
            <person name="Ussery D.W."/>
            <person name="Yamada T."/>
            <person name="MetaHit consortium"/>
            <person name="Renault P."/>
            <person name="Sicheritz-Ponten T."/>
            <person name="Bork P."/>
            <person name="Wang J."/>
            <person name="Brunak S."/>
            <person name="Ehrlich S.D."/>
        </authorList>
    </citation>
    <scope>NUCLEOTIDE SEQUENCE [LARGE SCALE GENOMIC DNA]</scope>
</reference>
<dbReference type="SUPFAM" id="SSF47384">
    <property type="entry name" value="Homodimeric domain of signal transducing histidine kinase"/>
    <property type="match status" value="1"/>
</dbReference>
<dbReference type="Gene3D" id="3.30.565.10">
    <property type="entry name" value="Histidine kinase-like ATPase, C-terminal domain"/>
    <property type="match status" value="1"/>
</dbReference>
<dbReference type="InterPro" id="IPR005467">
    <property type="entry name" value="His_kinase_dom"/>
</dbReference>
<dbReference type="SMART" id="SM00448">
    <property type="entry name" value="REC"/>
    <property type="match status" value="2"/>
</dbReference>
<feature type="transmembrane region" description="Helical" evidence="10">
    <location>
        <begin position="187"/>
        <end position="206"/>
    </location>
</feature>
<dbReference type="CDD" id="cd16922">
    <property type="entry name" value="HATPase_EvgS-ArcB-TorS-like"/>
    <property type="match status" value="1"/>
</dbReference>
<proteinExistence type="inferred from homology"/>
<dbReference type="GO" id="GO:0000155">
    <property type="term" value="F:phosphorelay sensor kinase activity"/>
    <property type="evidence" value="ECO:0007669"/>
    <property type="project" value="InterPro"/>
</dbReference>
<dbReference type="EC" id="2.7.13.3" evidence="3"/>
<evidence type="ECO:0000256" key="4">
    <source>
        <dbReference type="ARBA" id="ARBA00022553"/>
    </source>
</evidence>
<name>R6I952_9FIRM</name>
<feature type="modified residue" description="4-aspartylphosphate" evidence="8">
    <location>
        <position position="676"/>
    </location>
</feature>
<accession>R6I952</accession>
<dbReference type="PRINTS" id="PR00344">
    <property type="entry name" value="BCTRLSENSOR"/>
</dbReference>
<dbReference type="SMART" id="SM00388">
    <property type="entry name" value="HisKA"/>
    <property type="match status" value="1"/>
</dbReference>
<dbReference type="InterPro" id="IPR036097">
    <property type="entry name" value="HisK_dim/P_sf"/>
</dbReference>
<evidence type="ECO:0000256" key="7">
    <source>
        <dbReference type="ARBA" id="ARBA00074306"/>
    </source>
</evidence>
<gene>
    <name evidence="13" type="ORF">BN533_01756</name>
</gene>
<dbReference type="Gene3D" id="3.40.50.2300">
    <property type="match status" value="2"/>
</dbReference>
<dbReference type="Pfam" id="PF02518">
    <property type="entry name" value="HATPase_c"/>
    <property type="match status" value="1"/>
</dbReference>
<keyword evidence="5" id="KW-0808">Transferase</keyword>
<feature type="domain" description="Response regulatory" evidence="12">
    <location>
        <begin position="624"/>
        <end position="745"/>
    </location>
</feature>
<keyword evidence="10" id="KW-1133">Transmembrane helix</keyword>
<dbReference type="SUPFAM" id="SSF52172">
    <property type="entry name" value="CheY-like"/>
    <property type="match status" value="2"/>
</dbReference>
<feature type="domain" description="Histidine kinase" evidence="11">
    <location>
        <begin position="243"/>
        <end position="466"/>
    </location>
</feature>
<dbReference type="SUPFAM" id="SSF55874">
    <property type="entry name" value="ATPase domain of HSP90 chaperone/DNA topoisomerase II/histidine kinase"/>
    <property type="match status" value="1"/>
</dbReference>
<evidence type="ECO:0000256" key="1">
    <source>
        <dbReference type="ARBA" id="ARBA00000085"/>
    </source>
</evidence>
<evidence type="ECO:0000256" key="9">
    <source>
        <dbReference type="SAM" id="Coils"/>
    </source>
</evidence>
<dbReference type="AlphaFoldDB" id="R6I952"/>
<keyword evidence="10" id="KW-0812">Transmembrane</keyword>
<dbReference type="HOGENOM" id="CLU_000445_114_21_9"/>
<evidence type="ECO:0000256" key="8">
    <source>
        <dbReference type="PROSITE-ProRule" id="PRU00169"/>
    </source>
</evidence>
<evidence type="ECO:0000259" key="12">
    <source>
        <dbReference type="PROSITE" id="PS50110"/>
    </source>
</evidence>
<dbReference type="CDD" id="cd17546">
    <property type="entry name" value="REC_hyHK_CKI1_RcsC-like"/>
    <property type="match status" value="2"/>
</dbReference>
<dbReference type="Gene3D" id="1.10.287.130">
    <property type="match status" value="1"/>
</dbReference>
<feature type="domain" description="Response regulatory" evidence="12">
    <location>
        <begin position="481"/>
        <end position="602"/>
    </location>
</feature>
<dbReference type="PANTHER" id="PTHR45339:SF5">
    <property type="entry name" value="HISTIDINE KINASE"/>
    <property type="match status" value="1"/>
</dbReference>
<feature type="transmembrane region" description="Helical" evidence="10">
    <location>
        <begin position="9"/>
        <end position="32"/>
    </location>
</feature>
<dbReference type="FunFam" id="3.30.565.10:FF:000010">
    <property type="entry name" value="Sensor histidine kinase RcsC"/>
    <property type="match status" value="1"/>
</dbReference>
<keyword evidence="10" id="KW-0472">Membrane</keyword>
<evidence type="ECO:0000259" key="11">
    <source>
        <dbReference type="PROSITE" id="PS50109"/>
    </source>
</evidence>
<organism evidence="13">
    <name type="scientific">Phascolarctobacterium faecium</name>
    <dbReference type="NCBI Taxonomy" id="33025"/>
    <lineage>
        <taxon>Bacteria</taxon>
        <taxon>Bacillati</taxon>
        <taxon>Bacillota</taxon>
        <taxon>Negativicutes</taxon>
        <taxon>Acidaminococcales</taxon>
        <taxon>Acidaminococcaceae</taxon>
        <taxon>Phascolarctobacterium</taxon>
    </lineage>
</organism>
<dbReference type="InterPro" id="IPR003661">
    <property type="entry name" value="HisK_dim/P_dom"/>
</dbReference>
<feature type="modified residue" description="4-aspartylphosphate" evidence="8">
    <location>
        <position position="536"/>
    </location>
</feature>
<evidence type="ECO:0000256" key="10">
    <source>
        <dbReference type="SAM" id="Phobius"/>
    </source>
</evidence>
<dbReference type="InterPro" id="IPR001789">
    <property type="entry name" value="Sig_transdc_resp-reg_receiver"/>
</dbReference>
<evidence type="ECO:0000256" key="5">
    <source>
        <dbReference type="ARBA" id="ARBA00022777"/>
    </source>
</evidence>
<comment type="similarity">
    <text evidence="2">In the N-terminal section; belongs to the phytochrome family.</text>
</comment>